<proteinExistence type="predicted"/>
<evidence type="ECO:0000313" key="3">
    <source>
        <dbReference type="Proteomes" id="UP001597380"/>
    </source>
</evidence>
<evidence type="ECO:0000256" key="1">
    <source>
        <dbReference type="SAM" id="MobiDB-lite"/>
    </source>
</evidence>
<dbReference type="SUPFAM" id="SSF51126">
    <property type="entry name" value="Pectin lyase-like"/>
    <property type="match status" value="1"/>
</dbReference>
<evidence type="ECO:0000313" key="2">
    <source>
        <dbReference type="EMBL" id="MFD2097316.1"/>
    </source>
</evidence>
<sequence>MDKLRPLSLIGLITLLSACGGGGGGGSEGGGNTTPPPSPEPNIGHYDGITTAADLEMESISPYLLAVFDGFDFEESLSFEASPMEMHALPVIKQAKSSHLAKERVDEALNCESGSGRISGNLDDDDGTGTLTQEFNSCVISGVEVNGAIIIEFERWNLNTATPADMTFIYDEFSVESQYVGLTVADGQIEIRNNDTCQRSYHFEMNWDNPGSNDDIYYHNFQQNFICENGQDLISMTGQVYIGAFGFVNVTTPEPLALDRYAAQQYYQPYAGHLRLSNELATADITITSREDLYDAPEATITLTHQNNIKEMRIGASLLVDPVYGDLSDSDQDGMPDGWEQFYGLSTRLDDSSEDLDGDGVSNLLEYQTGYAPNESSFSPSAALEAHLHYEGPNDAGFSNLEVGQQASVKIAVGGNVHSGLIDYLSQAGYSIRVDLGSEPGWSFSGPDQCTLELDSPNYILQCENLPLTPFLSEDRGEYKAIDDLVTLTFVPERQGFTQPSLLLTDMLGRLTSRSLETIYIQGADYQVMPHSMLQTLPIGDNPSFATTAVRITGTGSGTPIRVTVSGEIIEAPEGASFAGIEDYQYSLENCVLERLSFSCTTSERPEEDNLYSSETVFFFMLNKPVSTGELRIRYTITTSYEGGTEHVSNTESTVLFGNPAAQLQNLIDASLASDPNSVVTLPSGIYVGSLDTRGAEIVAPADLQLWLTSGDSFYNGDMPGATLSIAANSTLQGGEYFVLSHPIVMSENSTIQDASIHKLSAGSSALELLSSGLIQRNRFMFEAEQQDDNISGMITTCYSCLINIQNNLFVSNLANSPVVNDWGGDGEINLIHNTVVNFSSLLQIGEIPASVYRVENNLFYREQDLPQTNAITGFGGAQISVEGNLLPSIDSHWAGSNVISDAPELSGVGYAPLSSSAAVDAGVTPTTPILDDLNGNLRPVGESYDIGAIEVQSFQ</sequence>
<reference evidence="3" key="1">
    <citation type="journal article" date="2019" name="Int. J. Syst. Evol. Microbiol.">
        <title>The Global Catalogue of Microorganisms (GCM) 10K type strain sequencing project: providing services to taxonomists for standard genome sequencing and annotation.</title>
        <authorList>
            <consortium name="The Broad Institute Genomics Platform"/>
            <consortium name="The Broad Institute Genome Sequencing Center for Infectious Disease"/>
            <person name="Wu L."/>
            <person name="Ma J."/>
        </authorList>
    </citation>
    <scope>NUCLEOTIDE SEQUENCE [LARGE SCALE GENOMIC DNA]</scope>
    <source>
        <strain evidence="3">CGMCC 1.10992</strain>
    </source>
</reference>
<comment type="caution">
    <text evidence="2">The sequence shown here is derived from an EMBL/GenBank/DDBJ whole genome shotgun (WGS) entry which is preliminary data.</text>
</comment>
<organism evidence="2 3">
    <name type="scientific">Corallincola platygyrae</name>
    <dbReference type="NCBI Taxonomy" id="1193278"/>
    <lineage>
        <taxon>Bacteria</taxon>
        <taxon>Pseudomonadati</taxon>
        <taxon>Pseudomonadota</taxon>
        <taxon>Gammaproteobacteria</taxon>
        <taxon>Alteromonadales</taxon>
        <taxon>Psychromonadaceae</taxon>
        <taxon>Corallincola</taxon>
    </lineage>
</organism>
<protein>
    <submittedName>
        <fullName evidence="2">Choice-of-anchor Q domain-containing protein</fullName>
    </submittedName>
</protein>
<dbReference type="NCBIfam" id="NF041518">
    <property type="entry name" value="choice_anch_Q"/>
    <property type="match status" value="1"/>
</dbReference>
<dbReference type="InterPro" id="IPR011050">
    <property type="entry name" value="Pectin_lyase_fold/virulence"/>
</dbReference>
<accession>A0ABW4XS37</accession>
<dbReference type="InterPro" id="IPR059226">
    <property type="entry name" value="Choice_anch_Q_dom"/>
</dbReference>
<dbReference type="Proteomes" id="UP001597380">
    <property type="component" value="Unassembled WGS sequence"/>
</dbReference>
<dbReference type="PROSITE" id="PS51257">
    <property type="entry name" value="PROKAR_LIPOPROTEIN"/>
    <property type="match status" value="1"/>
</dbReference>
<feature type="region of interest" description="Disordered" evidence="1">
    <location>
        <begin position="23"/>
        <end position="44"/>
    </location>
</feature>
<keyword evidence="3" id="KW-1185">Reference proteome</keyword>
<dbReference type="EMBL" id="JBHUHT010000017">
    <property type="protein sequence ID" value="MFD2097316.1"/>
    <property type="molecule type" value="Genomic_DNA"/>
</dbReference>
<gene>
    <name evidence="2" type="ORF">ACFSJ3_15065</name>
</gene>
<name>A0ABW4XS37_9GAMM</name>
<dbReference type="RefSeq" id="WP_345340476.1">
    <property type="nucleotide sequence ID" value="NZ_BAABLI010000015.1"/>
</dbReference>
<feature type="compositionally biased region" description="Gly residues" evidence="1">
    <location>
        <begin position="23"/>
        <end position="32"/>
    </location>
</feature>